<keyword evidence="3" id="KW-0813">Transport</keyword>
<dbReference type="Proteomes" id="UP000823635">
    <property type="component" value="Unassembled WGS sequence"/>
</dbReference>
<keyword evidence="4" id="KW-1003">Cell membrane</keyword>
<feature type="transmembrane region" description="Helical" evidence="8">
    <location>
        <begin position="208"/>
        <end position="233"/>
    </location>
</feature>
<evidence type="ECO:0000256" key="8">
    <source>
        <dbReference type="SAM" id="Phobius"/>
    </source>
</evidence>
<evidence type="ECO:0000256" key="5">
    <source>
        <dbReference type="ARBA" id="ARBA00022692"/>
    </source>
</evidence>
<comment type="caution">
    <text evidence="9">The sequence shown here is derived from an EMBL/GenBank/DDBJ whole genome shotgun (WGS) entry which is preliminary data.</text>
</comment>
<dbReference type="GO" id="GO:0005886">
    <property type="term" value="C:plasma membrane"/>
    <property type="evidence" value="ECO:0007669"/>
    <property type="project" value="UniProtKB-SubCell"/>
</dbReference>
<dbReference type="GO" id="GO:0055085">
    <property type="term" value="P:transmembrane transport"/>
    <property type="evidence" value="ECO:0007669"/>
    <property type="project" value="TreeGrafter"/>
</dbReference>
<evidence type="ECO:0000256" key="4">
    <source>
        <dbReference type="ARBA" id="ARBA00022475"/>
    </source>
</evidence>
<feature type="transmembrane region" description="Helical" evidence="8">
    <location>
        <begin position="253"/>
        <end position="275"/>
    </location>
</feature>
<feature type="transmembrane region" description="Helical" evidence="8">
    <location>
        <begin position="287"/>
        <end position="309"/>
    </location>
</feature>
<gene>
    <name evidence="9" type="ORF">IAC68_00155</name>
</gene>
<proteinExistence type="inferred from homology"/>
<evidence type="ECO:0000256" key="3">
    <source>
        <dbReference type="ARBA" id="ARBA00022448"/>
    </source>
</evidence>
<dbReference type="EMBL" id="JADINB010000005">
    <property type="protein sequence ID" value="MBO8428333.1"/>
    <property type="molecule type" value="Genomic_DNA"/>
</dbReference>
<feature type="transmembrane region" description="Helical" evidence="8">
    <location>
        <begin position="7"/>
        <end position="25"/>
    </location>
</feature>
<organism evidence="9 10">
    <name type="scientific">Candidatus Egerieousia excrementavium</name>
    <dbReference type="NCBI Taxonomy" id="2840778"/>
    <lineage>
        <taxon>Bacteria</taxon>
        <taxon>Pseudomonadati</taxon>
        <taxon>Bacteroidota</taxon>
        <taxon>Bacteroidia</taxon>
        <taxon>Bacteroidales</taxon>
        <taxon>Candidatus Egerieousia</taxon>
    </lineage>
</organism>
<comment type="subcellular location">
    <subcellularLocation>
        <location evidence="1">Cell membrane</location>
        <topology evidence="1">Multi-pass membrane protein</topology>
    </subcellularLocation>
</comment>
<evidence type="ECO:0000313" key="10">
    <source>
        <dbReference type="Proteomes" id="UP000823635"/>
    </source>
</evidence>
<reference evidence="9" key="1">
    <citation type="submission" date="2020-10" db="EMBL/GenBank/DDBJ databases">
        <authorList>
            <person name="Gilroy R."/>
        </authorList>
    </citation>
    <scope>NUCLEOTIDE SEQUENCE</scope>
    <source>
        <strain evidence="9">15467</strain>
    </source>
</reference>
<reference evidence="9" key="2">
    <citation type="journal article" date="2021" name="PeerJ">
        <title>Extensive microbial diversity within the chicken gut microbiome revealed by metagenomics and culture.</title>
        <authorList>
            <person name="Gilroy R."/>
            <person name="Ravi A."/>
            <person name="Getino M."/>
            <person name="Pursley I."/>
            <person name="Horton D.L."/>
            <person name="Alikhan N.F."/>
            <person name="Baker D."/>
            <person name="Gharbi K."/>
            <person name="Hall N."/>
            <person name="Watson M."/>
            <person name="Adriaenssens E.M."/>
            <person name="Foster-Nyarko E."/>
            <person name="Jarju S."/>
            <person name="Secka A."/>
            <person name="Antonio M."/>
            <person name="Oren A."/>
            <person name="Chaudhuri R.R."/>
            <person name="La Ragione R."/>
            <person name="Hildebrand F."/>
            <person name="Pallen M.J."/>
        </authorList>
    </citation>
    <scope>NUCLEOTIDE SEQUENCE</scope>
    <source>
        <strain evidence="9">15467</strain>
    </source>
</reference>
<feature type="transmembrane region" description="Helical" evidence="8">
    <location>
        <begin position="31"/>
        <end position="49"/>
    </location>
</feature>
<accession>A0A9D9GY85</accession>
<evidence type="ECO:0000313" key="9">
    <source>
        <dbReference type="EMBL" id="MBO8428333.1"/>
    </source>
</evidence>
<feature type="transmembrane region" description="Helical" evidence="8">
    <location>
        <begin position="156"/>
        <end position="175"/>
    </location>
</feature>
<protein>
    <submittedName>
        <fullName evidence="9">AI-2E family transporter</fullName>
    </submittedName>
</protein>
<name>A0A9D9GY85_9BACT</name>
<keyword evidence="5 8" id="KW-0812">Transmembrane</keyword>
<evidence type="ECO:0000256" key="6">
    <source>
        <dbReference type="ARBA" id="ARBA00022989"/>
    </source>
</evidence>
<dbReference type="AlphaFoldDB" id="A0A9D9GY85"/>
<evidence type="ECO:0000256" key="2">
    <source>
        <dbReference type="ARBA" id="ARBA00009773"/>
    </source>
</evidence>
<evidence type="ECO:0000256" key="1">
    <source>
        <dbReference type="ARBA" id="ARBA00004651"/>
    </source>
</evidence>
<evidence type="ECO:0000256" key="7">
    <source>
        <dbReference type="ARBA" id="ARBA00023136"/>
    </source>
</evidence>
<feature type="transmembrane region" description="Helical" evidence="8">
    <location>
        <begin position="321"/>
        <end position="347"/>
    </location>
</feature>
<dbReference type="InterPro" id="IPR002549">
    <property type="entry name" value="AI-2E-like"/>
</dbReference>
<feature type="transmembrane region" description="Helical" evidence="8">
    <location>
        <begin position="61"/>
        <end position="86"/>
    </location>
</feature>
<dbReference type="Pfam" id="PF01594">
    <property type="entry name" value="AI-2E_transport"/>
    <property type="match status" value="1"/>
</dbReference>
<keyword evidence="7 8" id="KW-0472">Membrane</keyword>
<sequence length="371" mass="41395">MNKLARYIIICAVCAIVIFLVWYFSSILTSILIAAVLSLIGKPLMNFLSRVKIWKFHLGNSLSALITLIFIGGLFSMLIIFIIPLIGRIITEMSNINFDEIHQKLSIPLMKYNIMLHNLFPTMDHSVTLESMIMDQFKGILSFDLFTDAFSSVTTFLAHFVVSAFTIIFVTFFFLKDNNTFTNMILAVVPTRYEDNTKRALESIYKLLVRYFTGICIEAFFITVLNTLGLHFIGGVSLQLALVLAFLSGVLNVIPYIGPILAGAIGTIIGIISHLGGVSDPVIGSLFIKLVLIFFVTHMIDVFLFQPYIYSNSVKAHPLEIFIVILLAGNIAGILGMLVAIPAYTVLRVFAKEFFSNFKVVQKLTDKITTS</sequence>
<comment type="similarity">
    <text evidence="2">Belongs to the autoinducer-2 exporter (AI-2E) (TC 2.A.86) family.</text>
</comment>
<dbReference type="PANTHER" id="PTHR21716:SF53">
    <property type="entry name" value="PERMEASE PERM-RELATED"/>
    <property type="match status" value="1"/>
</dbReference>
<keyword evidence="6 8" id="KW-1133">Transmembrane helix</keyword>
<dbReference type="PANTHER" id="PTHR21716">
    <property type="entry name" value="TRANSMEMBRANE PROTEIN"/>
    <property type="match status" value="1"/>
</dbReference>